<sequence length="276" mass="31457">MKVTCKTLFLLIVIFQLFSCNKSKSETAIISSINKDTNDESKLAVNDPVKDDFSFPVDSTLQVKILQLETFHSDEIDENFDKKVWFGLFKNNNDYSLSETKVFFKRVNDPIIDENEQDKTGWEVSASVKDTCLILIEKLPYFIDGNISNVKIPENIYPEDNFKFSYKGIEYTLFATGKKKREQSDADWIVVSNYKLYLTAVIDGKQITELLVAKKDFDDQMIQIMFAGDLDDDNKLDLIINTASHYNVSSPTLYLSKPAKKGRIIKPVGVFTTVGC</sequence>
<dbReference type="RefSeq" id="WP_140507601.1">
    <property type="nucleotide sequence ID" value="NZ_RCZH01000007.1"/>
</dbReference>
<gene>
    <name evidence="1" type="ORF">EAH81_13040</name>
</gene>
<name>A0A502ESX2_9FLAO</name>
<proteinExistence type="predicted"/>
<organism evidence="1 2">
    <name type="scientific">Flavobacterium pectinovorum</name>
    <dbReference type="NCBI Taxonomy" id="29533"/>
    <lineage>
        <taxon>Bacteria</taxon>
        <taxon>Pseudomonadati</taxon>
        <taxon>Bacteroidota</taxon>
        <taxon>Flavobacteriia</taxon>
        <taxon>Flavobacteriales</taxon>
        <taxon>Flavobacteriaceae</taxon>
        <taxon>Flavobacterium</taxon>
    </lineage>
</organism>
<evidence type="ECO:0000313" key="1">
    <source>
        <dbReference type="EMBL" id="TPG40214.1"/>
    </source>
</evidence>
<evidence type="ECO:0000313" key="2">
    <source>
        <dbReference type="Proteomes" id="UP000319700"/>
    </source>
</evidence>
<dbReference type="AlphaFoldDB" id="A0A502ESX2"/>
<dbReference type="EMBL" id="RCZH01000007">
    <property type="protein sequence ID" value="TPG40214.1"/>
    <property type="molecule type" value="Genomic_DNA"/>
</dbReference>
<dbReference type="OrthoDB" id="1091452at2"/>
<protein>
    <submittedName>
        <fullName evidence="1">Uncharacterized protein</fullName>
    </submittedName>
</protein>
<keyword evidence="2" id="KW-1185">Reference proteome</keyword>
<dbReference type="Proteomes" id="UP000319700">
    <property type="component" value="Unassembled WGS sequence"/>
</dbReference>
<reference evidence="1 2" key="1">
    <citation type="journal article" date="2019" name="Environ. Microbiol.">
        <title>Species interactions and distinct microbial communities in high Arctic permafrost affected cryosols are associated with the CH4 and CO2 gas fluxes.</title>
        <authorList>
            <person name="Altshuler I."/>
            <person name="Hamel J."/>
            <person name="Turney S."/>
            <person name="Magnuson E."/>
            <person name="Levesque R."/>
            <person name="Greer C."/>
            <person name="Whyte L.G."/>
        </authorList>
    </citation>
    <scope>NUCLEOTIDE SEQUENCE [LARGE SCALE GENOMIC DNA]</scope>
    <source>
        <strain evidence="1 2">42</strain>
    </source>
</reference>
<accession>A0A502ESX2</accession>
<comment type="caution">
    <text evidence="1">The sequence shown here is derived from an EMBL/GenBank/DDBJ whole genome shotgun (WGS) entry which is preliminary data.</text>
</comment>